<dbReference type="EMBL" id="CAAALY010026712">
    <property type="protein sequence ID" value="VEL15992.1"/>
    <property type="molecule type" value="Genomic_DNA"/>
</dbReference>
<feature type="compositionally biased region" description="Low complexity" evidence="1">
    <location>
        <begin position="96"/>
        <end position="109"/>
    </location>
</feature>
<keyword evidence="3" id="KW-1185">Reference proteome</keyword>
<dbReference type="Proteomes" id="UP000784294">
    <property type="component" value="Unassembled WGS sequence"/>
</dbReference>
<gene>
    <name evidence="2" type="ORF">PXEA_LOCUS9432</name>
</gene>
<dbReference type="AlphaFoldDB" id="A0A3S4ZNK7"/>
<evidence type="ECO:0000313" key="2">
    <source>
        <dbReference type="EMBL" id="VEL15992.1"/>
    </source>
</evidence>
<feature type="compositionally biased region" description="Basic and acidic residues" evidence="1">
    <location>
        <begin position="113"/>
        <end position="127"/>
    </location>
</feature>
<reference evidence="2" key="1">
    <citation type="submission" date="2018-11" db="EMBL/GenBank/DDBJ databases">
        <authorList>
            <consortium name="Pathogen Informatics"/>
        </authorList>
    </citation>
    <scope>NUCLEOTIDE SEQUENCE</scope>
</reference>
<feature type="compositionally biased region" description="Basic and acidic residues" evidence="1">
    <location>
        <begin position="134"/>
        <end position="150"/>
    </location>
</feature>
<accession>A0A3S4ZNK7</accession>
<comment type="caution">
    <text evidence="2">The sequence shown here is derived from an EMBL/GenBank/DDBJ whole genome shotgun (WGS) entry which is preliminary data.</text>
</comment>
<evidence type="ECO:0000313" key="3">
    <source>
        <dbReference type="Proteomes" id="UP000784294"/>
    </source>
</evidence>
<proteinExistence type="predicted"/>
<organism evidence="2 3">
    <name type="scientific">Protopolystoma xenopodis</name>
    <dbReference type="NCBI Taxonomy" id="117903"/>
    <lineage>
        <taxon>Eukaryota</taxon>
        <taxon>Metazoa</taxon>
        <taxon>Spiralia</taxon>
        <taxon>Lophotrochozoa</taxon>
        <taxon>Platyhelminthes</taxon>
        <taxon>Monogenea</taxon>
        <taxon>Polyopisthocotylea</taxon>
        <taxon>Polystomatidea</taxon>
        <taxon>Polystomatidae</taxon>
        <taxon>Protopolystoma</taxon>
    </lineage>
</organism>
<feature type="region of interest" description="Disordered" evidence="1">
    <location>
        <begin position="88"/>
        <end position="150"/>
    </location>
</feature>
<protein>
    <submittedName>
        <fullName evidence="2">Uncharacterized protein</fullName>
    </submittedName>
</protein>
<name>A0A3S4ZNK7_9PLAT</name>
<evidence type="ECO:0000256" key="1">
    <source>
        <dbReference type="SAM" id="MobiDB-lite"/>
    </source>
</evidence>
<feature type="region of interest" description="Disordered" evidence="1">
    <location>
        <begin position="25"/>
        <end position="55"/>
    </location>
</feature>
<sequence>MSTPTSLYDFSQDSSIWRPKSNTIYNGATTNEISDSVTTSDIKSNDKGQHSTQLGNNFVNSIKKQKEEAHRQVNLGVNITSMWLSQADSTMTQADSNESNIINSHSSYNSRRHHDEPKGSGDSEGSDKAAWSGEPHDESTGNKTEKDKFS</sequence>
<feature type="compositionally biased region" description="Polar residues" evidence="1">
    <location>
        <begin position="25"/>
        <end position="42"/>
    </location>
</feature>